<organism evidence="1 2">
    <name type="scientific">Acaulospora colombiana</name>
    <dbReference type="NCBI Taxonomy" id="27376"/>
    <lineage>
        <taxon>Eukaryota</taxon>
        <taxon>Fungi</taxon>
        <taxon>Fungi incertae sedis</taxon>
        <taxon>Mucoromycota</taxon>
        <taxon>Glomeromycotina</taxon>
        <taxon>Glomeromycetes</taxon>
        <taxon>Diversisporales</taxon>
        <taxon>Acaulosporaceae</taxon>
        <taxon>Acaulospora</taxon>
    </lineage>
</organism>
<name>A0ACA9R862_9GLOM</name>
<protein>
    <submittedName>
        <fullName evidence="1">9315_t:CDS:1</fullName>
    </submittedName>
</protein>
<comment type="caution">
    <text evidence="1">The sequence shown here is derived from an EMBL/GenBank/DDBJ whole genome shotgun (WGS) entry which is preliminary data.</text>
</comment>
<gene>
    <name evidence="1" type="ORF">ACOLOM_LOCUS14304</name>
</gene>
<evidence type="ECO:0000313" key="2">
    <source>
        <dbReference type="Proteomes" id="UP000789525"/>
    </source>
</evidence>
<evidence type="ECO:0000313" key="1">
    <source>
        <dbReference type="EMBL" id="CAG8780761.1"/>
    </source>
</evidence>
<accession>A0ACA9R862</accession>
<sequence length="141" mass="16469">MQNLLDAALLAQHKHEQLMKEKQCNVTKLPFELLALIFEELVHTHFISPTKISLVCRQWRSIILDMPGLWNTLRLDGKRAEWRTKWWMKHSQGRITNLVVHTSKNLEECLEKMGSRTTSQLEKVALDFKAVGENLPDFFSL</sequence>
<keyword evidence="2" id="KW-1185">Reference proteome</keyword>
<proteinExistence type="predicted"/>
<dbReference type="EMBL" id="CAJVPT010071581">
    <property type="protein sequence ID" value="CAG8780761.1"/>
    <property type="molecule type" value="Genomic_DNA"/>
</dbReference>
<reference evidence="1" key="1">
    <citation type="submission" date="2021-06" db="EMBL/GenBank/DDBJ databases">
        <authorList>
            <person name="Kallberg Y."/>
            <person name="Tangrot J."/>
            <person name="Rosling A."/>
        </authorList>
    </citation>
    <scope>NUCLEOTIDE SEQUENCE</scope>
    <source>
        <strain evidence="1">CL356</strain>
    </source>
</reference>
<dbReference type="Proteomes" id="UP000789525">
    <property type="component" value="Unassembled WGS sequence"/>
</dbReference>